<dbReference type="InterPro" id="IPR000014">
    <property type="entry name" value="PAS"/>
</dbReference>
<dbReference type="SMART" id="SM00387">
    <property type="entry name" value="HATPase_c"/>
    <property type="match status" value="1"/>
</dbReference>
<dbReference type="AlphaFoldDB" id="A0AA46AKJ4"/>
<keyword evidence="8" id="KW-0902">Two-component regulatory system</keyword>
<feature type="domain" description="Histidine kinase" evidence="10">
    <location>
        <begin position="483"/>
        <end position="691"/>
    </location>
</feature>
<evidence type="ECO:0000256" key="8">
    <source>
        <dbReference type="ARBA" id="ARBA00023012"/>
    </source>
</evidence>
<dbReference type="Gene3D" id="3.30.565.10">
    <property type="entry name" value="Histidine kinase-like ATPase, C-terminal domain"/>
    <property type="match status" value="1"/>
</dbReference>
<dbReference type="InterPro" id="IPR036890">
    <property type="entry name" value="HATPase_C_sf"/>
</dbReference>
<dbReference type="SUPFAM" id="SSF55785">
    <property type="entry name" value="PYP-like sensor domain (PAS domain)"/>
    <property type="match status" value="1"/>
</dbReference>
<dbReference type="InterPro" id="IPR013656">
    <property type="entry name" value="PAS_4"/>
</dbReference>
<dbReference type="Proteomes" id="UP001158066">
    <property type="component" value="Unassembled WGS sequence"/>
</dbReference>
<evidence type="ECO:0000259" key="10">
    <source>
        <dbReference type="PROSITE" id="PS50109"/>
    </source>
</evidence>
<dbReference type="Pfam" id="PF08448">
    <property type="entry name" value="PAS_4"/>
    <property type="match status" value="1"/>
</dbReference>
<dbReference type="InterPro" id="IPR003594">
    <property type="entry name" value="HATPase_dom"/>
</dbReference>
<dbReference type="GO" id="GO:0005524">
    <property type="term" value="F:ATP binding"/>
    <property type="evidence" value="ECO:0007669"/>
    <property type="project" value="UniProtKB-KW"/>
</dbReference>
<evidence type="ECO:0000256" key="4">
    <source>
        <dbReference type="ARBA" id="ARBA00022679"/>
    </source>
</evidence>
<dbReference type="PANTHER" id="PTHR43065">
    <property type="entry name" value="SENSOR HISTIDINE KINASE"/>
    <property type="match status" value="1"/>
</dbReference>
<keyword evidence="9" id="KW-0472">Membrane</keyword>
<dbReference type="SMART" id="SM00062">
    <property type="entry name" value="PBPb"/>
    <property type="match status" value="1"/>
</dbReference>
<keyword evidence="9" id="KW-0812">Transmembrane</keyword>
<organism evidence="11 12">
    <name type="scientific">Anoxynatronum buryatiense</name>
    <dbReference type="NCBI Taxonomy" id="489973"/>
    <lineage>
        <taxon>Bacteria</taxon>
        <taxon>Bacillati</taxon>
        <taxon>Bacillota</taxon>
        <taxon>Clostridia</taxon>
        <taxon>Eubacteriales</taxon>
        <taxon>Clostridiaceae</taxon>
        <taxon>Anoxynatronum</taxon>
    </lineage>
</organism>
<keyword evidence="7" id="KW-0067">ATP-binding</keyword>
<dbReference type="InterPro" id="IPR035965">
    <property type="entry name" value="PAS-like_dom_sf"/>
</dbReference>
<evidence type="ECO:0000256" key="5">
    <source>
        <dbReference type="ARBA" id="ARBA00022741"/>
    </source>
</evidence>
<gene>
    <name evidence="11" type="ORF">SAMN06296020_1233</name>
</gene>
<keyword evidence="6" id="KW-0418">Kinase</keyword>
<keyword evidence="12" id="KW-1185">Reference proteome</keyword>
<feature type="transmembrane region" description="Helical" evidence="9">
    <location>
        <begin position="311"/>
        <end position="330"/>
    </location>
</feature>
<dbReference type="CDD" id="cd00082">
    <property type="entry name" value="HisKA"/>
    <property type="match status" value="1"/>
</dbReference>
<keyword evidence="3" id="KW-0597">Phosphoprotein</keyword>
<reference evidence="11" key="1">
    <citation type="submission" date="2017-05" db="EMBL/GenBank/DDBJ databases">
        <authorList>
            <person name="Varghese N."/>
            <person name="Submissions S."/>
        </authorList>
    </citation>
    <scope>NUCLEOTIDE SEQUENCE</scope>
    <source>
        <strain evidence="11">Su22</strain>
    </source>
</reference>
<keyword evidence="9" id="KW-1133">Transmembrane helix</keyword>
<accession>A0AA46AKJ4</accession>
<dbReference type="InterPro" id="IPR003661">
    <property type="entry name" value="HisK_dim/P_dom"/>
</dbReference>
<evidence type="ECO:0000256" key="7">
    <source>
        <dbReference type="ARBA" id="ARBA00022840"/>
    </source>
</evidence>
<dbReference type="InterPro" id="IPR001638">
    <property type="entry name" value="Solute-binding_3/MltF_N"/>
</dbReference>
<comment type="caution">
    <text evidence="11">The sequence shown here is derived from an EMBL/GenBank/DDBJ whole genome shotgun (WGS) entry which is preliminary data.</text>
</comment>
<dbReference type="EC" id="2.7.13.3" evidence="2"/>
<evidence type="ECO:0000256" key="3">
    <source>
        <dbReference type="ARBA" id="ARBA00022553"/>
    </source>
</evidence>
<dbReference type="PRINTS" id="PR00344">
    <property type="entry name" value="BCTRLSENSOR"/>
</dbReference>
<dbReference type="SUPFAM" id="SSF47384">
    <property type="entry name" value="Homodimeric domain of signal transducing histidine kinase"/>
    <property type="match status" value="1"/>
</dbReference>
<evidence type="ECO:0000256" key="2">
    <source>
        <dbReference type="ARBA" id="ARBA00012438"/>
    </source>
</evidence>
<dbReference type="SMART" id="SM00091">
    <property type="entry name" value="PAS"/>
    <property type="match status" value="1"/>
</dbReference>
<evidence type="ECO:0000256" key="6">
    <source>
        <dbReference type="ARBA" id="ARBA00022777"/>
    </source>
</evidence>
<dbReference type="GO" id="GO:0000155">
    <property type="term" value="F:phosphorelay sensor kinase activity"/>
    <property type="evidence" value="ECO:0007669"/>
    <property type="project" value="InterPro"/>
</dbReference>
<dbReference type="CDD" id="cd00130">
    <property type="entry name" value="PAS"/>
    <property type="match status" value="1"/>
</dbReference>
<feature type="transmembrane region" description="Helical" evidence="9">
    <location>
        <begin position="12"/>
        <end position="30"/>
    </location>
</feature>
<protein>
    <recommendedName>
        <fullName evidence="2">histidine kinase</fullName>
        <ecNumber evidence="2">2.7.13.3</ecNumber>
    </recommendedName>
</protein>
<dbReference type="Gene3D" id="3.30.450.20">
    <property type="entry name" value="PAS domain"/>
    <property type="match status" value="1"/>
</dbReference>
<dbReference type="Gene3D" id="3.40.190.10">
    <property type="entry name" value="Periplasmic binding protein-like II"/>
    <property type="match status" value="2"/>
</dbReference>
<dbReference type="RefSeq" id="WP_283410830.1">
    <property type="nucleotide sequence ID" value="NZ_FXUF01000023.1"/>
</dbReference>
<evidence type="ECO:0000256" key="1">
    <source>
        <dbReference type="ARBA" id="ARBA00000085"/>
    </source>
</evidence>
<dbReference type="PANTHER" id="PTHR43065:SF10">
    <property type="entry name" value="PEROXIDE STRESS-ACTIVATED HISTIDINE KINASE MAK3"/>
    <property type="match status" value="1"/>
</dbReference>
<name>A0AA46AKJ4_9CLOT</name>
<dbReference type="InterPro" id="IPR004358">
    <property type="entry name" value="Sig_transdc_His_kin-like_C"/>
</dbReference>
<keyword evidence="5" id="KW-0547">Nucleotide-binding</keyword>
<dbReference type="Gene3D" id="1.10.287.130">
    <property type="match status" value="1"/>
</dbReference>
<dbReference type="PROSITE" id="PS50109">
    <property type="entry name" value="HIS_KIN"/>
    <property type="match status" value="1"/>
</dbReference>
<keyword evidence="4" id="KW-0808">Transferase</keyword>
<dbReference type="InterPro" id="IPR005467">
    <property type="entry name" value="His_kinase_dom"/>
</dbReference>
<dbReference type="Pfam" id="PF00512">
    <property type="entry name" value="HisKA"/>
    <property type="match status" value="1"/>
</dbReference>
<evidence type="ECO:0000256" key="9">
    <source>
        <dbReference type="SAM" id="Phobius"/>
    </source>
</evidence>
<proteinExistence type="predicted"/>
<dbReference type="Pfam" id="PF02518">
    <property type="entry name" value="HATPase_c"/>
    <property type="match status" value="1"/>
</dbReference>
<evidence type="ECO:0000313" key="12">
    <source>
        <dbReference type="Proteomes" id="UP001158066"/>
    </source>
</evidence>
<dbReference type="Pfam" id="PF00497">
    <property type="entry name" value="SBP_bac_3"/>
    <property type="match status" value="1"/>
</dbReference>
<evidence type="ECO:0000313" key="11">
    <source>
        <dbReference type="EMBL" id="SMP71349.1"/>
    </source>
</evidence>
<dbReference type="SMART" id="SM00388">
    <property type="entry name" value="HisKA"/>
    <property type="match status" value="1"/>
</dbReference>
<dbReference type="SUPFAM" id="SSF53850">
    <property type="entry name" value="Periplasmic binding protein-like II"/>
    <property type="match status" value="1"/>
</dbReference>
<dbReference type="SUPFAM" id="SSF55874">
    <property type="entry name" value="ATPase domain of HSP90 chaperone/DNA topoisomerase II/histidine kinase"/>
    <property type="match status" value="1"/>
</dbReference>
<dbReference type="EMBL" id="FXUF01000023">
    <property type="protein sequence ID" value="SMP71349.1"/>
    <property type="molecule type" value="Genomic_DNA"/>
</dbReference>
<comment type="catalytic activity">
    <reaction evidence="1">
        <text>ATP + protein L-histidine = ADP + protein N-phospho-L-histidine.</text>
        <dbReference type="EC" id="2.7.13.3"/>
    </reaction>
</comment>
<dbReference type="InterPro" id="IPR036097">
    <property type="entry name" value="HisK_dim/P_sf"/>
</dbReference>
<sequence length="695" mass="78326">MLKYHLRPKRILYFVFVLFVLGILFVNRSHQLQTGKSLFQRTRLEVLTDEEAQWLKAKGVLKAAVLRDNEPLSGFSSEGYWSGVDVLYLGYLERELGVPIELVPLERREQAAALQQGEVDLIIAPPLMKYKESLRYTLPLYEVRSFAITSSPGLISQIDDFSGLRVASLEEDYAQEFLNLKRLVYQGSVVTHIGKGLEAVKEGSADAFIGPEPLILKALKELDGLPENGRAAGDLPDLQVAAFPAANFHLTDFPVFKKEYSLAVPTEHVILFSLVNKAVYNLEQAGTMTHIQQMIFGISDPLVGEPLTERYLSILVIFGLALSLIFYLFYSSNFSLRMAIEDKMKELDDSRQELQNAFDGIEHVIMVVDGNYRIRLLNQYALRWFQQSESQLTGKTLEEIMDEPIYTKIIPIVTDSFQKCINHDRVFQHGKWIYELGTAPLDYRHDSVSKLLLTLKDVTEEYQQEQVLLQKNKMAAIGQLAAGVAHEIRNPLGVIRNYAFLLKQHLQGTEPELQYAETIDQIAQKANGILNNLLDISRTESGQWKTVSVWNSIARIVELQQSTLKDKTIDIRIAGDDRLEMSLPLDVMDTTLVNLISNARDAIDDQGKIEIHFEKAKDFLHLQVTDTGIGMNPDVKLNVFDPFFTTKPPGEGVGLGLNIVYNMIHQIGGEIHVDSHPGQGTTFSILIPAKREGSH</sequence>